<reference evidence="10 11" key="1">
    <citation type="submission" date="2016-10" db="EMBL/GenBank/DDBJ databases">
        <authorList>
            <person name="de Groot N.N."/>
        </authorList>
    </citation>
    <scope>NUCLEOTIDE SEQUENCE [LARGE SCALE GENOMIC DNA]</scope>
    <source>
        <strain evidence="10 11">ASO4-2</strain>
    </source>
</reference>
<keyword evidence="4 7" id="KW-0560">Oxidoreductase</keyword>
<dbReference type="PANTHER" id="PTHR48105">
    <property type="entry name" value="THIOREDOXIN REDUCTASE 1-RELATED-RELATED"/>
    <property type="match status" value="1"/>
</dbReference>
<dbReference type="AlphaFoldDB" id="A0A1G6EEA8"/>
<organism evidence="10 11">
    <name type="scientific">Desulfonatronum thiosulfatophilum</name>
    <dbReference type="NCBI Taxonomy" id="617002"/>
    <lineage>
        <taxon>Bacteria</taxon>
        <taxon>Pseudomonadati</taxon>
        <taxon>Thermodesulfobacteriota</taxon>
        <taxon>Desulfovibrionia</taxon>
        <taxon>Desulfovibrionales</taxon>
        <taxon>Desulfonatronaceae</taxon>
        <taxon>Desulfonatronum</taxon>
    </lineage>
</organism>
<dbReference type="GO" id="GO:0019430">
    <property type="term" value="P:removal of superoxide radicals"/>
    <property type="evidence" value="ECO:0007669"/>
    <property type="project" value="UniProtKB-UniRule"/>
</dbReference>
<dbReference type="PRINTS" id="PR00368">
    <property type="entry name" value="FADPNR"/>
</dbReference>
<keyword evidence="11" id="KW-1185">Reference proteome</keyword>
<dbReference type="InterPro" id="IPR036188">
    <property type="entry name" value="FAD/NAD-bd_sf"/>
</dbReference>
<proteinExistence type="inferred from homology"/>
<keyword evidence="2 7" id="KW-0285">Flavoprotein</keyword>
<comment type="similarity">
    <text evidence="1 7">Belongs to the class-II pyridine nucleotide-disulfide oxidoreductase family.</text>
</comment>
<dbReference type="InterPro" id="IPR005982">
    <property type="entry name" value="Thioredox_Rdtase"/>
</dbReference>
<evidence type="ECO:0000256" key="7">
    <source>
        <dbReference type="RuleBase" id="RU003880"/>
    </source>
</evidence>
<evidence type="ECO:0000313" key="10">
    <source>
        <dbReference type="EMBL" id="SDB55817.1"/>
    </source>
</evidence>
<accession>A0A1G6EEA8</accession>
<comment type="catalytic activity">
    <reaction evidence="7">
        <text>[thioredoxin]-dithiol + NADP(+) = [thioredoxin]-disulfide + NADPH + H(+)</text>
        <dbReference type="Rhea" id="RHEA:20345"/>
        <dbReference type="Rhea" id="RHEA-COMP:10698"/>
        <dbReference type="Rhea" id="RHEA-COMP:10700"/>
        <dbReference type="ChEBI" id="CHEBI:15378"/>
        <dbReference type="ChEBI" id="CHEBI:29950"/>
        <dbReference type="ChEBI" id="CHEBI:50058"/>
        <dbReference type="ChEBI" id="CHEBI:57783"/>
        <dbReference type="ChEBI" id="CHEBI:58349"/>
        <dbReference type="EC" id="1.8.1.9"/>
    </reaction>
</comment>
<dbReference type="PRINTS" id="PR00469">
    <property type="entry name" value="PNDRDTASEII"/>
</dbReference>
<dbReference type="GO" id="GO:0004791">
    <property type="term" value="F:thioredoxin-disulfide reductase (NADPH) activity"/>
    <property type="evidence" value="ECO:0007669"/>
    <property type="project" value="UniProtKB-UniRule"/>
</dbReference>
<dbReference type="EMBL" id="FMXO01000017">
    <property type="protein sequence ID" value="SDB55817.1"/>
    <property type="molecule type" value="Genomic_DNA"/>
</dbReference>
<feature type="domain" description="FAD/NAD(P)-binding" evidence="9">
    <location>
        <begin position="7"/>
        <end position="294"/>
    </location>
</feature>
<evidence type="ECO:0000259" key="9">
    <source>
        <dbReference type="Pfam" id="PF07992"/>
    </source>
</evidence>
<dbReference type="SUPFAM" id="SSF51905">
    <property type="entry name" value="FAD/NAD(P)-binding domain"/>
    <property type="match status" value="1"/>
</dbReference>
<evidence type="ECO:0000313" key="11">
    <source>
        <dbReference type="Proteomes" id="UP000198771"/>
    </source>
</evidence>
<dbReference type="InterPro" id="IPR023753">
    <property type="entry name" value="FAD/NAD-binding_dom"/>
</dbReference>
<dbReference type="Pfam" id="PF07992">
    <property type="entry name" value="Pyr_redox_2"/>
    <property type="match status" value="1"/>
</dbReference>
<evidence type="ECO:0000256" key="4">
    <source>
        <dbReference type="ARBA" id="ARBA00023002"/>
    </source>
</evidence>
<dbReference type="NCBIfam" id="TIGR01292">
    <property type="entry name" value="TRX_reduct"/>
    <property type="match status" value="1"/>
</dbReference>
<dbReference type="PROSITE" id="PS00573">
    <property type="entry name" value="PYRIDINE_REDOX_2"/>
    <property type="match status" value="1"/>
</dbReference>
<keyword evidence="5" id="KW-1015">Disulfide bond</keyword>
<dbReference type="Gene3D" id="3.50.50.60">
    <property type="entry name" value="FAD/NAD(P)-binding domain"/>
    <property type="match status" value="2"/>
</dbReference>
<keyword evidence="6 7" id="KW-0676">Redox-active center</keyword>
<name>A0A1G6EEA8_9BACT</name>
<dbReference type="STRING" id="617002.SAMN05660653_02804"/>
<evidence type="ECO:0000256" key="5">
    <source>
        <dbReference type="ARBA" id="ARBA00023157"/>
    </source>
</evidence>
<dbReference type="InterPro" id="IPR050097">
    <property type="entry name" value="Ferredoxin-NADP_redctase_2"/>
</dbReference>
<evidence type="ECO:0000256" key="6">
    <source>
        <dbReference type="ARBA" id="ARBA00023284"/>
    </source>
</evidence>
<evidence type="ECO:0000256" key="8">
    <source>
        <dbReference type="RuleBase" id="RU003881"/>
    </source>
</evidence>
<dbReference type="InterPro" id="IPR008255">
    <property type="entry name" value="Pyr_nucl-diS_OxRdtase_2_AS"/>
</dbReference>
<comment type="cofactor">
    <cofactor evidence="8">
        <name>FAD</name>
        <dbReference type="ChEBI" id="CHEBI:57692"/>
    </cofactor>
    <text evidence="8">Binds 1 FAD per subunit.</text>
</comment>
<protein>
    <recommendedName>
        <fullName evidence="7">Thioredoxin reductase</fullName>
        <ecNumber evidence="7">1.8.1.9</ecNumber>
    </recommendedName>
</protein>
<dbReference type="Proteomes" id="UP000198771">
    <property type="component" value="Unassembled WGS sequence"/>
</dbReference>
<keyword evidence="3 7" id="KW-0274">FAD</keyword>
<dbReference type="GO" id="GO:0005737">
    <property type="term" value="C:cytoplasm"/>
    <property type="evidence" value="ECO:0007669"/>
    <property type="project" value="InterPro"/>
</dbReference>
<evidence type="ECO:0000256" key="2">
    <source>
        <dbReference type="ARBA" id="ARBA00022630"/>
    </source>
</evidence>
<sequence length="317" mass="33663">MTTRTLDLIIIGGGPSGLTAGIYAQRAALQTVLVEKGLPGGQLNNTDIVENWPGTESISGADLAAAMTNHAKACGLEILAREVVEVEPGLDEHIVRLDNGDELYAPAVILACGGQPRRLGIPGELENYGKGVSYCAVCDGFFFRNKRVVVIGGGDTALEDALFLSKIASSVHLVHRRDAFRGGMILQKRVLAEPKIQVVWDSVVTDLHADGSGVHAVGIRNVKTGAEQVLPTDGVFIFIGYESDNRLVPAGMKMNAKGFVITDERCETNISGIFVVGDLREKFIKQIVTAAAEGCIATQAVAHLVEEKKGKAASCEV</sequence>
<evidence type="ECO:0000256" key="3">
    <source>
        <dbReference type="ARBA" id="ARBA00022827"/>
    </source>
</evidence>
<keyword evidence="8" id="KW-0521">NADP</keyword>
<evidence type="ECO:0000256" key="1">
    <source>
        <dbReference type="ARBA" id="ARBA00009333"/>
    </source>
</evidence>
<gene>
    <name evidence="10" type="ORF">SAMN05660653_02804</name>
</gene>
<dbReference type="EC" id="1.8.1.9" evidence="7"/>
<dbReference type="RefSeq" id="WP_244148766.1">
    <property type="nucleotide sequence ID" value="NZ_FMXO01000017.1"/>
</dbReference>
<comment type="subunit">
    <text evidence="7">Homodimer.</text>
</comment>